<evidence type="ECO:0000313" key="3">
    <source>
        <dbReference type="EnsemblPlants" id="PNT63998"/>
    </source>
</evidence>
<dbReference type="EMBL" id="CM000883">
    <property type="protein sequence ID" value="PNT63998.1"/>
    <property type="molecule type" value="Genomic_DNA"/>
</dbReference>
<sequence length="81" mass="9227">MRRADSKSRSSAWKRCTRQIGEQERRQTPKVTGRPTTKWPEVSGPEEVRDGAPRVRDVNGPEVLPISLLLRLRPHPTLLTS</sequence>
<evidence type="ECO:0000313" key="4">
    <source>
        <dbReference type="Proteomes" id="UP000008810"/>
    </source>
</evidence>
<gene>
    <name evidence="2" type="ORF">BRADI_4g23325v3</name>
</gene>
<feature type="region of interest" description="Disordered" evidence="1">
    <location>
        <begin position="1"/>
        <end position="56"/>
    </location>
</feature>
<keyword evidence="4" id="KW-1185">Reference proteome</keyword>
<dbReference type="InParanoid" id="A0A2K2CPM3"/>
<evidence type="ECO:0000313" key="2">
    <source>
        <dbReference type="EMBL" id="PNT63998.1"/>
    </source>
</evidence>
<dbReference type="Proteomes" id="UP000008810">
    <property type="component" value="Chromosome 4"/>
</dbReference>
<reference evidence="3" key="3">
    <citation type="submission" date="2018-08" db="UniProtKB">
        <authorList>
            <consortium name="EnsemblPlants"/>
        </authorList>
    </citation>
    <scope>IDENTIFICATION</scope>
    <source>
        <strain evidence="3">cv. Bd21</strain>
    </source>
</reference>
<organism evidence="2">
    <name type="scientific">Brachypodium distachyon</name>
    <name type="common">Purple false brome</name>
    <name type="synonym">Trachynia distachya</name>
    <dbReference type="NCBI Taxonomy" id="15368"/>
    <lineage>
        <taxon>Eukaryota</taxon>
        <taxon>Viridiplantae</taxon>
        <taxon>Streptophyta</taxon>
        <taxon>Embryophyta</taxon>
        <taxon>Tracheophyta</taxon>
        <taxon>Spermatophyta</taxon>
        <taxon>Magnoliopsida</taxon>
        <taxon>Liliopsida</taxon>
        <taxon>Poales</taxon>
        <taxon>Poaceae</taxon>
        <taxon>BOP clade</taxon>
        <taxon>Pooideae</taxon>
        <taxon>Stipodae</taxon>
        <taxon>Brachypodieae</taxon>
        <taxon>Brachypodium</taxon>
    </lineage>
</organism>
<dbReference type="Gramene" id="PNT63998">
    <property type="protein sequence ID" value="PNT63998"/>
    <property type="gene ID" value="BRADI_4g23325v3"/>
</dbReference>
<reference evidence="2 3" key="1">
    <citation type="journal article" date="2010" name="Nature">
        <title>Genome sequencing and analysis of the model grass Brachypodium distachyon.</title>
        <authorList>
            <consortium name="International Brachypodium Initiative"/>
        </authorList>
    </citation>
    <scope>NUCLEOTIDE SEQUENCE [LARGE SCALE GENOMIC DNA]</scope>
    <source>
        <strain evidence="2 3">Bd21</strain>
    </source>
</reference>
<feature type="compositionally biased region" description="Basic and acidic residues" evidence="1">
    <location>
        <begin position="46"/>
        <end position="56"/>
    </location>
</feature>
<evidence type="ECO:0000256" key="1">
    <source>
        <dbReference type="SAM" id="MobiDB-lite"/>
    </source>
</evidence>
<name>A0A2K2CPM3_BRADI</name>
<accession>A0A2K2CPM3</accession>
<protein>
    <submittedName>
        <fullName evidence="2 3">Uncharacterized protein</fullName>
    </submittedName>
</protein>
<dbReference type="EnsemblPlants" id="PNT63998">
    <property type="protein sequence ID" value="PNT63998"/>
    <property type="gene ID" value="BRADI_4g23325v3"/>
</dbReference>
<dbReference type="AlphaFoldDB" id="A0A2K2CPM3"/>
<proteinExistence type="predicted"/>
<reference evidence="2" key="2">
    <citation type="submission" date="2017-06" db="EMBL/GenBank/DDBJ databases">
        <title>WGS assembly of Brachypodium distachyon.</title>
        <authorList>
            <consortium name="The International Brachypodium Initiative"/>
            <person name="Lucas S."/>
            <person name="Harmon-Smith M."/>
            <person name="Lail K."/>
            <person name="Tice H."/>
            <person name="Grimwood J."/>
            <person name="Bruce D."/>
            <person name="Barry K."/>
            <person name="Shu S."/>
            <person name="Lindquist E."/>
            <person name="Wang M."/>
            <person name="Pitluck S."/>
            <person name="Vogel J.P."/>
            <person name="Garvin D.F."/>
            <person name="Mockler T.C."/>
            <person name="Schmutz J."/>
            <person name="Rokhsar D."/>
            <person name="Bevan M.W."/>
        </authorList>
    </citation>
    <scope>NUCLEOTIDE SEQUENCE</scope>
    <source>
        <strain evidence="2">Bd21</strain>
    </source>
</reference>